<dbReference type="Pfam" id="PF00528">
    <property type="entry name" value="BPD_transp_1"/>
    <property type="match status" value="1"/>
</dbReference>
<keyword evidence="4 7" id="KW-0812">Transmembrane</keyword>
<dbReference type="Proteomes" id="UP000886886">
    <property type="component" value="Unassembled WGS sequence"/>
</dbReference>
<name>A0A9D0ZT11_9FIRM</name>
<sequence length="276" mass="31654">MKRKIREKQFHLSDLFLLPICLIFLYPFYYMVINTFKTMADMSMNPTGLPKEVYLQNYVDILTNPQIYQSFGNTLFITVCSVLAIVVIGEMAAYPIAFRKSKLNDAFMVYLMIGFLVPFQAILLSLFEVMQALHLIDSRIGMILFYCNGSALTVFLSVGYMRTIPRELQEAAIVDGCSIPRVFFRIIFPLMKPITATSIIFNTMWIWNDFIAPNIFLGTRAKGTIVLEIFRAKGQFSVDWPRFMTMSVVSIFPILIFYLFMQKHIIRGLTAGAVKG</sequence>
<dbReference type="EMBL" id="DVFT01000002">
    <property type="protein sequence ID" value="HIQ94966.1"/>
    <property type="molecule type" value="Genomic_DNA"/>
</dbReference>
<evidence type="ECO:0000256" key="4">
    <source>
        <dbReference type="ARBA" id="ARBA00022692"/>
    </source>
</evidence>
<proteinExistence type="inferred from homology"/>
<evidence type="ECO:0000313" key="10">
    <source>
        <dbReference type="Proteomes" id="UP000886886"/>
    </source>
</evidence>
<keyword evidence="3" id="KW-1003">Cell membrane</keyword>
<feature type="transmembrane region" description="Helical" evidence="7">
    <location>
        <begin position="243"/>
        <end position="261"/>
    </location>
</feature>
<feature type="transmembrane region" description="Helical" evidence="7">
    <location>
        <begin position="75"/>
        <end position="94"/>
    </location>
</feature>
<dbReference type="InterPro" id="IPR000515">
    <property type="entry name" value="MetI-like"/>
</dbReference>
<evidence type="ECO:0000256" key="3">
    <source>
        <dbReference type="ARBA" id="ARBA00022475"/>
    </source>
</evidence>
<evidence type="ECO:0000256" key="1">
    <source>
        <dbReference type="ARBA" id="ARBA00004651"/>
    </source>
</evidence>
<gene>
    <name evidence="9" type="ORF">IAB26_00195</name>
</gene>
<keyword evidence="6 7" id="KW-0472">Membrane</keyword>
<evidence type="ECO:0000256" key="2">
    <source>
        <dbReference type="ARBA" id="ARBA00022448"/>
    </source>
</evidence>
<evidence type="ECO:0000256" key="5">
    <source>
        <dbReference type="ARBA" id="ARBA00022989"/>
    </source>
</evidence>
<accession>A0A9D0ZT11</accession>
<dbReference type="InterPro" id="IPR035906">
    <property type="entry name" value="MetI-like_sf"/>
</dbReference>
<dbReference type="GO" id="GO:0005886">
    <property type="term" value="C:plasma membrane"/>
    <property type="evidence" value="ECO:0007669"/>
    <property type="project" value="UniProtKB-SubCell"/>
</dbReference>
<dbReference type="CDD" id="cd06261">
    <property type="entry name" value="TM_PBP2"/>
    <property type="match status" value="1"/>
</dbReference>
<organism evidence="9 10">
    <name type="scientific">Candidatus Limivivens merdigallinarum</name>
    <dbReference type="NCBI Taxonomy" id="2840859"/>
    <lineage>
        <taxon>Bacteria</taxon>
        <taxon>Bacillati</taxon>
        <taxon>Bacillota</taxon>
        <taxon>Clostridia</taxon>
        <taxon>Lachnospirales</taxon>
        <taxon>Lachnospiraceae</taxon>
        <taxon>Lachnospiraceae incertae sedis</taxon>
        <taxon>Candidatus Limivivens</taxon>
    </lineage>
</organism>
<feature type="transmembrane region" description="Helical" evidence="7">
    <location>
        <begin position="182"/>
        <end position="207"/>
    </location>
</feature>
<dbReference type="Gene3D" id="1.10.3720.10">
    <property type="entry name" value="MetI-like"/>
    <property type="match status" value="1"/>
</dbReference>
<dbReference type="GO" id="GO:0055085">
    <property type="term" value="P:transmembrane transport"/>
    <property type="evidence" value="ECO:0007669"/>
    <property type="project" value="InterPro"/>
</dbReference>
<dbReference type="PANTHER" id="PTHR43744:SF12">
    <property type="entry name" value="ABC TRANSPORTER PERMEASE PROTEIN MG189-RELATED"/>
    <property type="match status" value="1"/>
</dbReference>
<feature type="transmembrane region" description="Helical" evidence="7">
    <location>
        <begin position="12"/>
        <end position="33"/>
    </location>
</feature>
<feature type="transmembrane region" description="Helical" evidence="7">
    <location>
        <begin position="106"/>
        <end position="127"/>
    </location>
</feature>
<keyword evidence="2 7" id="KW-0813">Transport</keyword>
<evidence type="ECO:0000256" key="6">
    <source>
        <dbReference type="ARBA" id="ARBA00023136"/>
    </source>
</evidence>
<evidence type="ECO:0000256" key="7">
    <source>
        <dbReference type="RuleBase" id="RU363032"/>
    </source>
</evidence>
<protein>
    <submittedName>
        <fullName evidence="9">Carbohydrate ABC transporter permease</fullName>
    </submittedName>
</protein>
<dbReference type="PROSITE" id="PS50928">
    <property type="entry name" value="ABC_TM1"/>
    <property type="match status" value="1"/>
</dbReference>
<comment type="similarity">
    <text evidence="7">Belongs to the binding-protein-dependent transport system permease family.</text>
</comment>
<keyword evidence="5 7" id="KW-1133">Transmembrane helix</keyword>
<reference evidence="9" key="1">
    <citation type="submission" date="2020-10" db="EMBL/GenBank/DDBJ databases">
        <authorList>
            <person name="Gilroy R."/>
        </authorList>
    </citation>
    <scope>NUCLEOTIDE SEQUENCE</scope>
    <source>
        <strain evidence="9">ChiSjej3B21-11622</strain>
    </source>
</reference>
<comment type="caution">
    <text evidence="9">The sequence shown here is derived from an EMBL/GenBank/DDBJ whole genome shotgun (WGS) entry which is preliminary data.</text>
</comment>
<dbReference type="AlphaFoldDB" id="A0A9D0ZT11"/>
<dbReference type="SUPFAM" id="SSF161098">
    <property type="entry name" value="MetI-like"/>
    <property type="match status" value="1"/>
</dbReference>
<evidence type="ECO:0000313" key="9">
    <source>
        <dbReference type="EMBL" id="HIQ94966.1"/>
    </source>
</evidence>
<feature type="domain" description="ABC transmembrane type-1" evidence="8">
    <location>
        <begin position="71"/>
        <end position="261"/>
    </location>
</feature>
<dbReference type="PANTHER" id="PTHR43744">
    <property type="entry name" value="ABC TRANSPORTER PERMEASE PROTEIN MG189-RELATED-RELATED"/>
    <property type="match status" value="1"/>
</dbReference>
<feature type="transmembrane region" description="Helical" evidence="7">
    <location>
        <begin position="139"/>
        <end position="161"/>
    </location>
</feature>
<reference evidence="9" key="2">
    <citation type="journal article" date="2021" name="PeerJ">
        <title>Extensive microbial diversity within the chicken gut microbiome revealed by metagenomics and culture.</title>
        <authorList>
            <person name="Gilroy R."/>
            <person name="Ravi A."/>
            <person name="Getino M."/>
            <person name="Pursley I."/>
            <person name="Horton D.L."/>
            <person name="Alikhan N.F."/>
            <person name="Baker D."/>
            <person name="Gharbi K."/>
            <person name="Hall N."/>
            <person name="Watson M."/>
            <person name="Adriaenssens E.M."/>
            <person name="Foster-Nyarko E."/>
            <person name="Jarju S."/>
            <person name="Secka A."/>
            <person name="Antonio M."/>
            <person name="Oren A."/>
            <person name="Chaudhuri R.R."/>
            <person name="La Ragione R."/>
            <person name="Hildebrand F."/>
            <person name="Pallen M.J."/>
        </authorList>
    </citation>
    <scope>NUCLEOTIDE SEQUENCE</scope>
    <source>
        <strain evidence="9">ChiSjej3B21-11622</strain>
    </source>
</reference>
<evidence type="ECO:0000259" key="8">
    <source>
        <dbReference type="PROSITE" id="PS50928"/>
    </source>
</evidence>
<comment type="subcellular location">
    <subcellularLocation>
        <location evidence="1 7">Cell membrane</location>
        <topology evidence="1 7">Multi-pass membrane protein</topology>
    </subcellularLocation>
</comment>